<proteinExistence type="predicted"/>
<sequence length="1054" mass="117363">MSAHDSASVLKPILLRSSTPAPNEKVMRYLESMTSENQPDDRPPRSIIDHDEYRSNMSHRDPNVASPQSRARTFSPGKSNGTAKYSDYNKPLPNASSQLRRHDDEIDGDDADSNLQDGLRSELGDIPLREPGPNDPPGPKYESYDSGPSFGNFGPFPPEDRASLNPYGGGGGWNPDWSHIREGDELAGVPTEEFGSSKVASRVKSQVAGGGDRPFSPGMRSKVAGTEKGTTYPPLPESALDYGDQWDAPLSPRSRAYSKAPSISPSDSASALPKPRAVQKLSNGHAQSRSPPPGSSSPLSQTGHQSRPFSPYRHAPTTEDLIHAAVRGRAMAIPEVEEEKTVTSSIAAHNNNNSSSKQPSQVSQRSQQHPPPSPQKAPRSATPSESPMPAPSTPTKMSKVASQISAAKSKTVSQVSKQSVTPSKQSGSRVRSHSPDGLDAEETRIINDALGHGHGHHHQPQTPRTSYYAASIEPGLTGHYHDEELCQLLRHENDNSQPEVVRKALRKAIRQRVKKLGMKYDTESIKQYKRSYHDHEHTVNQDYDDEPPRWATDLKRELVVMQQRIESLGPKIENLRYEQSYDQPAGSRFEYDPNDESVRTPRTQTVNIETQPTGTLADSMYHHDEMTVDDDGNMREFDDMTETRGPPRIEDGETADRTPQRNVIGLHQYDLTGVMGRDDSPGQQLLEEELYKLRQRPRNGGSQSAVSHRTWEIARNDEDLDYADEDDEERGAPSGLPTIPDTNGDAYQDRDPGSPPLPALPTHDEDEDGHGEEGVDHSRQLEVHAQGGNWTNNDYSADLQGGGMPPWQRIHSRLLSWAIIWPVAEFEQALNSTTRGHQVDEVALSIWSTQTYKRYVRARLTEQPKGEVDRLFVPPNMADAISNAVFNGRHGEACGMLRDLWVPFGLDGTPRLIVVLAKHRSDPNHWVVHRFSLPDGNLTTYDSYPERTLPDGRPLGWWFAIRIAWPSGMYPKPDNLVQKMVRLHRPMQLPIDNSVAAAGIWRNILMGSRAERSLDLERLRDLINTEVKNLKQRKHLGKLTVSAPRAVWDESHQR</sequence>
<evidence type="ECO:0000256" key="1">
    <source>
        <dbReference type="SAM" id="MobiDB-lite"/>
    </source>
</evidence>
<feature type="region of interest" description="Disordered" evidence="1">
    <location>
        <begin position="724"/>
        <end position="775"/>
    </location>
</feature>
<keyword evidence="3" id="KW-1185">Reference proteome</keyword>
<evidence type="ECO:0000313" key="3">
    <source>
        <dbReference type="Proteomes" id="UP000307440"/>
    </source>
</evidence>
<protein>
    <submittedName>
        <fullName evidence="2">Uncharacterized protein</fullName>
    </submittedName>
</protein>
<feature type="region of interest" description="Disordered" evidence="1">
    <location>
        <begin position="1"/>
        <end position="439"/>
    </location>
</feature>
<feature type="compositionally biased region" description="Low complexity" evidence="1">
    <location>
        <begin position="350"/>
        <end position="368"/>
    </location>
</feature>
<accession>A0A5C3KGV6</accession>
<name>A0A5C3KGV6_COPMA</name>
<dbReference type="Proteomes" id="UP000307440">
    <property type="component" value="Unassembled WGS sequence"/>
</dbReference>
<dbReference type="AlphaFoldDB" id="A0A5C3KGV6"/>
<dbReference type="STRING" id="230819.A0A5C3KGV6"/>
<feature type="compositionally biased region" description="Low complexity" evidence="1">
    <location>
        <begin position="405"/>
        <end position="426"/>
    </location>
</feature>
<feature type="compositionally biased region" description="Basic and acidic residues" evidence="1">
    <location>
        <begin position="39"/>
        <end position="62"/>
    </location>
</feature>
<feature type="region of interest" description="Disordered" evidence="1">
    <location>
        <begin position="627"/>
        <end position="659"/>
    </location>
</feature>
<feature type="compositionally biased region" description="Low complexity" evidence="1">
    <location>
        <begin position="258"/>
        <end position="273"/>
    </location>
</feature>
<feature type="compositionally biased region" description="Polar residues" evidence="1">
    <location>
        <begin position="393"/>
        <end position="404"/>
    </location>
</feature>
<feature type="region of interest" description="Disordered" evidence="1">
    <location>
        <begin position="693"/>
        <end position="712"/>
    </location>
</feature>
<feature type="compositionally biased region" description="Polar residues" evidence="1">
    <location>
        <begin position="65"/>
        <end position="83"/>
    </location>
</feature>
<dbReference type="EMBL" id="ML210347">
    <property type="protein sequence ID" value="TFK19320.1"/>
    <property type="molecule type" value="Genomic_DNA"/>
</dbReference>
<organism evidence="2 3">
    <name type="scientific">Coprinopsis marcescibilis</name>
    <name type="common">Agaric fungus</name>
    <name type="synonym">Psathyrella marcescibilis</name>
    <dbReference type="NCBI Taxonomy" id="230819"/>
    <lineage>
        <taxon>Eukaryota</taxon>
        <taxon>Fungi</taxon>
        <taxon>Dikarya</taxon>
        <taxon>Basidiomycota</taxon>
        <taxon>Agaricomycotina</taxon>
        <taxon>Agaricomycetes</taxon>
        <taxon>Agaricomycetidae</taxon>
        <taxon>Agaricales</taxon>
        <taxon>Agaricineae</taxon>
        <taxon>Psathyrellaceae</taxon>
        <taxon>Coprinopsis</taxon>
    </lineage>
</organism>
<reference evidence="2 3" key="1">
    <citation type="journal article" date="2019" name="Nat. Ecol. Evol.">
        <title>Megaphylogeny resolves global patterns of mushroom evolution.</title>
        <authorList>
            <person name="Varga T."/>
            <person name="Krizsan K."/>
            <person name="Foldi C."/>
            <person name="Dima B."/>
            <person name="Sanchez-Garcia M."/>
            <person name="Sanchez-Ramirez S."/>
            <person name="Szollosi G.J."/>
            <person name="Szarkandi J.G."/>
            <person name="Papp V."/>
            <person name="Albert L."/>
            <person name="Andreopoulos W."/>
            <person name="Angelini C."/>
            <person name="Antonin V."/>
            <person name="Barry K.W."/>
            <person name="Bougher N.L."/>
            <person name="Buchanan P."/>
            <person name="Buyck B."/>
            <person name="Bense V."/>
            <person name="Catcheside P."/>
            <person name="Chovatia M."/>
            <person name="Cooper J."/>
            <person name="Damon W."/>
            <person name="Desjardin D."/>
            <person name="Finy P."/>
            <person name="Geml J."/>
            <person name="Haridas S."/>
            <person name="Hughes K."/>
            <person name="Justo A."/>
            <person name="Karasinski D."/>
            <person name="Kautmanova I."/>
            <person name="Kiss B."/>
            <person name="Kocsube S."/>
            <person name="Kotiranta H."/>
            <person name="LaButti K.M."/>
            <person name="Lechner B.E."/>
            <person name="Liimatainen K."/>
            <person name="Lipzen A."/>
            <person name="Lukacs Z."/>
            <person name="Mihaltcheva S."/>
            <person name="Morgado L.N."/>
            <person name="Niskanen T."/>
            <person name="Noordeloos M.E."/>
            <person name="Ohm R.A."/>
            <person name="Ortiz-Santana B."/>
            <person name="Ovrebo C."/>
            <person name="Racz N."/>
            <person name="Riley R."/>
            <person name="Savchenko A."/>
            <person name="Shiryaev A."/>
            <person name="Soop K."/>
            <person name="Spirin V."/>
            <person name="Szebenyi C."/>
            <person name="Tomsovsky M."/>
            <person name="Tulloss R.E."/>
            <person name="Uehling J."/>
            <person name="Grigoriev I.V."/>
            <person name="Vagvolgyi C."/>
            <person name="Papp T."/>
            <person name="Martin F.M."/>
            <person name="Miettinen O."/>
            <person name="Hibbett D.S."/>
            <person name="Nagy L.G."/>
        </authorList>
    </citation>
    <scope>NUCLEOTIDE SEQUENCE [LARGE SCALE GENOMIC DNA]</scope>
    <source>
        <strain evidence="2 3">CBS 121175</strain>
    </source>
</reference>
<gene>
    <name evidence="2" type="ORF">FA15DRAFT_709093</name>
</gene>
<evidence type="ECO:0000313" key="2">
    <source>
        <dbReference type="EMBL" id="TFK19320.1"/>
    </source>
</evidence>
<dbReference type="OrthoDB" id="2562444at2759"/>